<proteinExistence type="predicted"/>
<keyword evidence="3" id="KW-0812">Transmembrane</keyword>
<dbReference type="PANTHER" id="PTHR30531:SF14">
    <property type="entry name" value="SURFACE PRESENTATION OF ANTIGENS PROTEIN SPAS"/>
    <property type="match status" value="1"/>
</dbReference>
<dbReference type="InterPro" id="IPR006135">
    <property type="entry name" value="T3SS_substrate_exporter"/>
</dbReference>
<keyword evidence="3" id="KW-1133">Transmembrane helix</keyword>
<gene>
    <name evidence="4" type="primary">sctU</name>
    <name evidence="4" type="ORF">KSS90_09590</name>
</gene>
<evidence type="ECO:0000256" key="3">
    <source>
        <dbReference type="SAM" id="Phobius"/>
    </source>
</evidence>
<organism evidence="4 5">
    <name type="scientific">Pseudomonas maumuensis</name>
    <dbReference type="NCBI Taxonomy" id="2842354"/>
    <lineage>
        <taxon>Bacteria</taxon>
        <taxon>Pseudomonadati</taxon>
        <taxon>Pseudomonadota</taxon>
        <taxon>Gammaproteobacteria</taxon>
        <taxon>Pseudomonadales</taxon>
        <taxon>Pseudomonadaceae</taxon>
        <taxon>Pseudomonas</taxon>
    </lineage>
</organism>
<sequence>MSTEKSEQPTRGKLREARDNGQVAKSKELVSTVLILSLVALPLGFSDYFLGHLRALMLLPEHLLHLPFRQALELMLEQLLREVLWLTLPILLTAVLAAIAGNLLQSGFMFSSSPLAPDLKKVSPVEGLKRIFSVRNLLDFLKSSLKVLLLGALVVGLLSDNLHALLRVPLCGIECILPLLGSLLSKLIGVCAVGFLAISAADYGLERWQHHQQLRMSKDEVKREHKEMEGAPELKRERRKRHRQLQQGTLRADVKRSSVIVTNPTHIAVGLRYRPGETPLPLVTLKYTDEQALRVRRIAEEEGVPVLERIPLARALFADSLEEQYIPAELIQPVAEVIRWLQAQEKASQDQGFL</sequence>
<dbReference type="Proteomes" id="UP000824010">
    <property type="component" value="Chromosome"/>
</dbReference>
<feature type="transmembrane region" description="Helical" evidence="3">
    <location>
        <begin position="29"/>
        <end position="50"/>
    </location>
</feature>
<name>A0ABX8NQW7_9PSED</name>
<feature type="compositionally biased region" description="Basic and acidic residues" evidence="2">
    <location>
        <begin position="217"/>
        <end position="236"/>
    </location>
</feature>
<reference evidence="4 5" key="1">
    <citation type="journal article" date="2021" name="Microorganisms">
        <title>The Ever-Expanding Pseudomonas Genus: Description of 43 New Species and Partition of the Pseudomonas putida Group.</title>
        <authorList>
            <person name="Girard L."/>
            <person name="Lood C."/>
            <person name="Hofte M."/>
            <person name="Vandamme P."/>
            <person name="Rokni-Zadeh H."/>
            <person name="van Noort V."/>
            <person name="Lavigne R."/>
            <person name="De Mot R."/>
        </authorList>
    </citation>
    <scope>NUCLEOTIDE SEQUENCE [LARGE SCALE GENOMIC DNA]</scope>
    <source>
        <strain evidence="4 5">COW77</strain>
    </source>
</reference>
<protein>
    <submittedName>
        <fullName evidence="4">Type III secretion system export apparatus subunit SctU</fullName>
    </submittedName>
</protein>
<dbReference type="EMBL" id="CP077077">
    <property type="protein sequence ID" value="QXH58428.1"/>
    <property type="molecule type" value="Genomic_DNA"/>
</dbReference>
<evidence type="ECO:0000313" key="4">
    <source>
        <dbReference type="EMBL" id="QXH58428.1"/>
    </source>
</evidence>
<accession>A0ABX8NQW7</accession>
<feature type="transmembrane region" description="Helical" evidence="3">
    <location>
        <begin position="140"/>
        <end position="159"/>
    </location>
</feature>
<feature type="transmembrane region" description="Helical" evidence="3">
    <location>
        <begin position="83"/>
        <end position="104"/>
    </location>
</feature>
<feature type="transmembrane region" description="Helical" evidence="3">
    <location>
        <begin position="187"/>
        <end position="205"/>
    </location>
</feature>
<keyword evidence="1" id="KW-0843">Virulence</keyword>
<evidence type="ECO:0000313" key="5">
    <source>
        <dbReference type="Proteomes" id="UP000824010"/>
    </source>
</evidence>
<feature type="region of interest" description="Disordered" evidence="2">
    <location>
        <begin position="217"/>
        <end position="247"/>
    </location>
</feature>
<keyword evidence="3" id="KW-0472">Membrane</keyword>
<keyword evidence="5" id="KW-1185">Reference proteome</keyword>
<evidence type="ECO:0000256" key="2">
    <source>
        <dbReference type="SAM" id="MobiDB-lite"/>
    </source>
</evidence>
<dbReference type="PANTHER" id="PTHR30531">
    <property type="entry name" value="FLAGELLAR BIOSYNTHETIC PROTEIN FLHB"/>
    <property type="match status" value="1"/>
</dbReference>
<dbReference type="NCBIfam" id="TIGR01404">
    <property type="entry name" value="FlhB_rel_III"/>
    <property type="match status" value="1"/>
</dbReference>
<dbReference type="InterPro" id="IPR006307">
    <property type="entry name" value="BsaZ-like"/>
</dbReference>
<dbReference type="RefSeq" id="WP_217869158.1">
    <property type="nucleotide sequence ID" value="NZ_CP077077.1"/>
</dbReference>
<dbReference type="Pfam" id="PF01312">
    <property type="entry name" value="Bac_export_2"/>
    <property type="match status" value="1"/>
</dbReference>
<evidence type="ECO:0000256" key="1">
    <source>
        <dbReference type="ARBA" id="ARBA00023026"/>
    </source>
</evidence>